<dbReference type="FunFam" id="3.30.70.270:FF:000020">
    <property type="entry name" value="Transposon Tf2-6 polyprotein-like Protein"/>
    <property type="match status" value="1"/>
</dbReference>
<dbReference type="EMBL" id="JASPKY010000414">
    <property type="protein sequence ID" value="KAK9701396.1"/>
    <property type="molecule type" value="Genomic_DNA"/>
</dbReference>
<comment type="caution">
    <text evidence="3">The sequence shown here is derived from an EMBL/GenBank/DDBJ whole genome shotgun (WGS) entry which is preliminary data.</text>
</comment>
<organism evidence="3 4">
    <name type="scientific">Popillia japonica</name>
    <name type="common">Japanese beetle</name>
    <dbReference type="NCBI Taxonomy" id="7064"/>
    <lineage>
        <taxon>Eukaryota</taxon>
        <taxon>Metazoa</taxon>
        <taxon>Ecdysozoa</taxon>
        <taxon>Arthropoda</taxon>
        <taxon>Hexapoda</taxon>
        <taxon>Insecta</taxon>
        <taxon>Pterygota</taxon>
        <taxon>Neoptera</taxon>
        <taxon>Endopterygota</taxon>
        <taxon>Coleoptera</taxon>
        <taxon>Polyphaga</taxon>
        <taxon>Scarabaeiformia</taxon>
        <taxon>Scarabaeidae</taxon>
        <taxon>Rutelinae</taxon>
        <taxon>Popillia</taxon>
    </lineage>
</organism>
<dbReference type="Proteomes" id="UP001458880">
    <property type="component" value="Unassembled WGS sequence"/>
</dbReference>
<dbReference type="PANTHER" id="PTHR33064">
    <property type="entry name" value="POL PROTEIN"/>
    <property type="match status" value="1"/>
</dbReference>
<evidence type="ECO:0000259" key="2">
    <source>
        <dbReference type="Pfam" id="PF17919"/>
    </source>
</evidence>
<proteinExistence type="predicted"/>
<dbReference type="EC" id="2.7.7.49" evidence="1"/>
<gene>
    <name evidence="3" type="ORF">QE152_g30623</name>
</gene>
<dbReference type="Pfam" id="PF17919">
    <property type="entry name" value="RT_RNaseH_2"/>
    <property type="match status" value="1"/>
</dbReference>
<protein>
    <recommendedName>
        <fullName evidence="1">RNA-directed DNA polymerase</fullName>
        <ecNumber evidence="1">2.7.7.49</ecNumber>
    </recommendedName>
</protein>
<dbReference type="InterPro" id="IPR041577">
    <property type="entry name" value="RT_RNaseH_2"/>
</dbReference>
<feature type="domain" description="Reverse transcriptase/retrotransposon-derived protein RNase H-like" evidence="2">
    <location>
        <begin position="53"/>
        <end position="102"/>
    </location>
</feature>
<dbReference type="GO" id="GO:0003964">
    <property type="term" value="F:RNA-directed DNA polymerase activity"/>
    <property type="evidence" value="ECO:0007669"/>
    <property type="project" value="UniProtKB-KW"/>
</dbReference>
<name>A0AAW1JDP9_POPJA</name>
<dbReference type="InterPro" id="IPR043128">
    <property type="entry name" value="Rev_trsase/Diguanyl_cyclase"/>
</dbReference>
<dbReference type="InterPro" id="IPR051320">
    <property type="entry name" value="Viral_Replic_Matur_Polypro"/>
</dbReference>
<keyword evidence="3" id="KW-0808">Transferase</keyword>
<reference evidence="3 4" key="1">
    <citation type="journal article" date="2024" name="BMC Genomics">
        <title>De novo assembly and annotation of Popillia japonica's genome with initial clues to its potential as an invasive pest.</title>
        <authorList>
            <person name="Cucini C."/>
            <person name="Boschi S."/>
            <person name="Funari R."/>
            <person name="Cardaioli E."/>
            <person name="Iannotti N."/>
            <person name="Marturano G."/>
            <person name="Paoli F."/>
            <person name="Bruttini M."/>
            <person name="Carapelli A."/>
            <person name="Frati F."/>
            <person name="Nardi F."/>
        </authorList>
    </citation>
    <scope>NUCLEOTIDE SEQUENCE [LARGE SCALE GENOMIC DNA]</scope>
    <source>
        <strain evidence="3">DMR45628</strain>
    </source>
</reference>
<evidence type="ECO:0000256" key="1">
    <source>
        <dbReference type="ARBA" id="ARBA00012493"/>
    </source>
</evidence>
<dbReference type="PANTHER" id="PTHR33064:SF37">
    <property type="entry name" value="RIBONUCLEASE H"/>
    <property type="match status" value="1"/>
</dbReference>
<evidence type="ECO:0000313" key="4">
    <source>
        <dbReference type="Proteomes" id="UP001458880"/>
    </source>
</evidence>
<accession>A0AAW1JDP9</accession>
<dbReference type="InterPro" id="IPR043502">
    <property type="entry name" value="DNA/RNA_pol_sf"/>
</dbReference>
<dbReference type="AlphaFoldDB" id="A0AAW1JDP9"/>
<keyword evidence="3" id="KW-0548">Nucleotidyltransferase</keyword>
<keyword evidence="4" id="KW-1185">Reference proteome</keyword>
<dbReference type="Gene3D" id="3.30.70.270">
    <property type="match status" value="1"/>
</dbReference>
<dbReference type="SUPFAM" id="SSF56672">
    <property type="entry name" value="DNA/RNA polymerases"/>
    <property type="match status" value="1"/>
</dbReference>
<evidence type="ECO:0000313" key="3">
    <source>
        <dbReference type="EMBL" id="KAK9701396.1"/>
    </source>
</evidence>
<keyword evidence="3" id="KW-0695">RNA-directed DNA polymerase</keyword>
<sequence>MAVLRFPMPTTQKQLQSFLDVTGYFRKFIPKYSTIARPLSELLKGNKLFTIAEEQRAAFEKLKKILANKPVLNIYQQGRPTELHCASQEGYGAVLLQKSDDKVLNIYQQGRPTELHCASQEGYGAVLLQKSDDKNKFHRIY</sequence>